<keyword evidence="2" id="KW-1185">Reference proteome</keyword>
<evidence type="ECO:0000313" key="2">
    <source>
        <dbReference type="Proteomes" id="UP000073492"/>
    </source>
</evidence>
<comment type="caution">
    <text evidence="1">The sequence shown here is derived from an EMBL/GenBank/DDBJ whole genome shotgun (WGS) entry which is preliminary data.</text>
</comment>
<dbReference type="EMBL" id="LFZO01000416">
    <property type="protein sequence ID" value="KXT08669.1"/>
    <property type="molecule type" value="Genomic_DNA"/>
</dbReference>
<proteinExistence type="predicted"/>
<protein>
    <submittedName>
        <fullName evidence="1">Uncharacterized protein</fullName>
    </submittedName>
</protein>
<name>A0A139I1S3_9PEZI</name>
<dbReference type="AlphaFoldDB" id="A0A139I1S3"/>
<reference evidence="1 2" key="1">
    <citation type="submission" date="2015-07" db="EMBL/GenBank/DDBJ databases">
        <title>Comparative genomics of the Sigatoka disease complex on banana suggests a link between parallel evolutionary changes in Pseudocercospora fijiensis and Pseudocercospora eumusae and increased virulence on the banana host.</title>
        <authorList>
            <person name="Chang T.-C."/>
            <person name="Salvucci A."/>
            <person name="Crous P.W."/>
            <person name="Stergiopoulos I."/>
        </authorList>
    </citation>
    <scope>NUCLEOTIDE SEQUENCE [LARGE SCALE GENOMIC DNA]</scope>
    <source>
        <strain evidence="1 2">CBS 116634</strain>
    </source>
</reference>
<dbReference type="EMBL" id="LFZO01000416">
    <property type="protein sequence ID" value="KXT08668.1"/>
    <property type="molecule type" value="Genomic_DNA"/>
</dbReference>
<organism evidence="1 2">
    <name type="scientific">Pseudocercospora musae</name>
    <dbReference type="NCBI Taxonomy" id="113226"/>
    <lineage>
        <taxon>Eukaryota</taxon>
        <taxon>Fungi</taxon>
        <taxon>Dikarya</taxon>
        <taxon>Ascomycota</taxon>
        <taxon>Pezizomycotina</taxon>
        <taxon>Dothideomycetes</taxon>
        <taxon>Dothideomycetidae</taxon>
        <taxon>Mycosphaerellales</taxon>
        <taxon>Mycosphaerellaceae</taxon>
        <taxon>Pseudocercospora</taxon>
    </lineage>
</organism>
<dbReference type="Proteomes" id="UP000073492">
    <property type="component" value="Unassembled WGS sequence"/>
</dbReference>
<evidence type="ECO:0000313" key="1">
    <source>
        <dbReference type="EMBL" id="KXT08668.1"/>
    </source>
</evidence>
<dbReference type="OrthoDB" id="10374469at2759"/>
<accession>A0A139I1S3</accession>
<sequence>MVPLSSVVSDRSARLTHLGFLSIPFCKIQDDQYNPNDQDQTGSLFRISTPPPSPIYYAWTAPCYARHV</sequence>
<gene>
    <name evidence="1" type="ORF">AC579_3963</name>
</gene>